<feature type="region of interest" description="Disordered" evidence="1">
    <location>
        <begin position="1"/>
        <end position="28"/>
    </location>
</feature>
<name>A0A1E3W3U6_9HYPH</name>
<gene>
    <name evidence="2" type="ORF">AUC69_01070</name>
</gene>
<feature type="compositionally biased region" description="Basic residues" evidence="1">
    <location>
        <begin position="69"/>
        <end position="81"/>
    </location>
</feature>
<protein>
    <submittedName>
        <fullName evidence="2">Uncharacterized protein</fullName>
    </submittedName>
</protein>
<evidence type="ECO:0000313" key="3">
    <source>
        <dbReference type="Proteomes" id="UP000094472"/>
    </source>
</evidence>
<evidence type="ECO:0000313" key="2">
    <source>
        <dbReference type="EMBL" id="ODS00479.1"/>
    </source>
</evidence>
<reference evidence="2 3" key="1">
    <citation type="journal article" date="2016" name="Environ. Microbiol.">
        <title>New Methyloceanibacter diversity from North Sea sediments includes methanotroph containing solely the soluble methane monooxygenase.</title>
        <authorList>
            <person name="Vekeman B."/>
            <person name="Kerckhof F.M."/>
            <person name="Cremers G."/>
            <person name="de Vos P."/>
            <person name="Vandamme P."/>
            <person name="Boon N."/>
            <person name="Op den Camp H.J."/>
            <person name="Heylen K."/>
        </authorList>
    </citation>
    <scope>NUCLEOTIDE SEQUENCE [LARGE SCALE GENOMIC DNA]</scope>
    <source>
        <strain evidence="2 3">R-67175</strain>
    </source>
</reference>
<feature type="region of interest" description="Disordered" evidence="1">
    <location>
        <begin position="56"/>
        <end position="81"/>
    </location>
</feature>
<dbReference type="STRING" id="1774969.AUC69_01070"/>
<organism evidence="2 3">
    <name type="scientific">Methyloceanibacter superfactus</name>
    <dbReference type="NCBI Taxonomy" id="1774969"/>
    <lineage>
        <taxon>Bacteria</taxon>
        <taxon>Pseudomonadati</taxon>
        <taxon>Pseudomonadota</taxon>
        <taxon>Alphaproteobacteria</taxon>
        <taxon>Hyphomicrobiales</taxon>
        <taxon>Hyphomicrobiaceae</taxon>
        <taxon>Methyloceanibacter</taxon>
    </lineage>
</organism>
<dbReference type="AlphaFoldDB" id="A0A1E3W3U6"/>
<proteinExistence type="predicted"/>
<dbReference type="Proteomes" id="UP000094472">
    <property type="component" value="Unassembled WGS sequence"/>
</dbReference>
<dbReference type="EMBL" id="LPWF01000013">
    <property type="protein sequence ID" value="ODS00479.1"/>
    <property type="molecule type" value="Genomic_DNA"/>
</dbReference>
<dbReference type="RefSeq" id="WP_069441051.1">
    <property type="nucleotide sequence ID" value="NZ_LPWF01000013.1"/>
</dbReference>
<keyword evidence="3" id="KW-1185">Reference proteome</keyword>
<accession>A0A1E3W3U6</accession>
<evidence type="ECO:0000256" key="1">
    <source>
        <dbReference type="SAM" id="MobiDB-lite"/>
    </source>
</evidence>
<comment type="caution">
    <text evidence="2">The sequence shown here is derived from an EMBL/GenBank/DDBJ whole genome shotgun (WGS) entry which is preliminary data.</text>
</comment>
<feature type="compositionally biased region" description="Low complexity" evidence="1">
    <location>
        <begin position="59"/>
        <end position="68"/>
    </location>
</feature>
<sequence length="81" mass="8948">MTKSTPRVSAARRNAETILSQSRKRQESFKLDQQIAHDAMMQKTARLRELRLAKEAADAEAAAAAPAPKARKARKAKTTTD</sequence>